<protein>
    <submittedName>
        <fullName evidence="2">Peptidyl-prolyl cis-trans isomerase</fullName>
    </submittedName>
</protein>
<keyword evidence="2" id="KW-0413">Isomerase</keyword>
<dbReference type="PANTHER" id="PTHR47245:SF2">
    <property type="entry name" value="PEPTIDYL-PROLYL CIS-TRANS ISOMERASE HP_0175-RELATED"/>
    <property type="match status" value="1"/>
</dbReference>
<dbReference type="AlphaFoldDB" id="A0A9D2PQA4"/>
<feature type="domain" description="PpiC" evidence="1">
    <location>
        <begin position="129"/>
        <end position="209"/>
    </location>
</feature>
<dbReference type="GO" id="GO:0003755">
    <property type="term" value="F:peptidyl-prolyl cis-trans isomerase activity"/>
    <property type="evidence" value="ECO:0007669"/>
    <property type="project" value="InterPro"/>
</dbReference>
<reference evidence="2" key="2">
    <citation type="submission" date="2021-04" db="EMBL/GenBank/DDBJ databases">
        <authorList>
            <person name="Gilroy R."/>
        </authorList>
    </citation>
    <scope>NUCLEOTIDE SEQUENCE</scope>
    <source>
        <strain evidence="2">CHK198-12963</strain>
    </source>
</reference>
<dbReference type="Pfam" id="PF13145">
    <property type="entry name" value="Rotamase_2"/>
    <property type="match status" value="1"/>
</dbReference>
<dbReference type="Gene3D" id="3.10.50.40">
    <property type="match status" value="1"/>
</dbReference>
<dbReference type="Proteomes" id="UP000823863">
    <property type="component" value="Unassembled WGS sequence"/>
</dbReference>
<evidence type="ECO:0000259" key="1">
    <source>
        <dbReference type="Pfam" id="PF13145"/>
    </source>
</evidence>
<dbReference type="PANTHER" id="PTHR47245">
    <property type="entry name" value="PEPTIDYLPROLYL ISOMERASE"/>
    <property type="match status" value="1"/>
</dbReference>
<evidence type="ECO:0000313" key="2">
    <source>
        <dbReference type="EMBL" id="HJC65257.1"/>
    </source>
</evidence>
<sequence>MTVAATERNRYQNVYTEQIWSAASGTGDLDFEAQLMNQIQEFFTEMTLVCAMAEEEQLELTAQETDAIGQLSREYFAQLTGGDRDFLQVSQQEIYELYSAYHRANRMVEEMTAQENLEISDAQAKVIQVQEIVLLDADRAKEALAAASAEGADFETVLRQYSEEGGGTVSMGRTEEPDALEEAAFALEQDQVSGIVEQDGVYYILKCVNAYDQEATAARKEQMEEDRKKQVFQSIYEPFTMEHQVVYSEGLWEAVSFAGGEDCRTDNFFSMYREYFGRGN</sequence>
<reference evidence="2" key="1">
    <citation type="journal article" date="2021" name="PeerJ">
        <title>Extensive microbial diversity within the chicken gut microbiome revealed by metagenomics and culture.</title>
        <authorList>
            <person name="Gilroy R."/>
            <person name="Ravi A."/>
            <person name="Getino M."/>
            <person name="Pursley I."/>
            <person name="Horton D.L."/>
            <person name="Alikhan N.F."/>
            <person name="Baker D."/>
            <person name="Gharbi K."/>
            <person name="Hall N."/>
            <person name="Watson M."/>
            <person name="Adriaenssens E.M."/>
            <person name="Foster-Nyarko E."/>
            <person name="Jarju S."/>
            <person name="Secka A."/>
            <person name="Antonio M."/>
            <person name="Oren A."/>
            <person name="Chaudhuri R.R."/>
            <person name="La Ragione R."/>
            <person name="Hildebrand F."/>
            <person name="Pallen M.J."/>
        </authorList>
    </citation>
    <scope>NUCLEOTIDE SEQUENCE</scope>
    <source>
        <strain evidence="2">CHK198-12963</strain>
    </source>
</reference>
<gene>
    <name evidence="2" type="ORF">H9931_00850</name>
</gene>
<comment type="caution">
    <text evidence="2">The sequence shown here is derived from an EMBL/GenBank/DDBJ whole genome shotgun (WGS) entry which is preliminary data.</text>
</comment>
<name>A0A9D2PQA4_9FIRM</name>
<dbReference type="InterPro" id="IPR046357">
    <property type="entry name" value="PPIase_dom_sf"/>
</dbReference>
<dbReference type="InterPro" id="IPR050245">
    <property type="entry name" value="PrsA_foldase"/>
</dbReference>
<dbReference type="EMBL" id="DWWB01000003">
    <property type="protein sequence ID" value="HJC65257.1"/>
    <property type="molecule type" value="Genomic_DNA"/>
</dbReference>
<organism evidence="2 3">
    <name type="scientific">Candidatus Enterocloster excrementigallinarum</name>
    <dbReference type="NCBI Taxonomy" id="2838558"/>
    <lineage>
        <taxon>Bacteria</taxon>
        <taxon>Bacillati</taxon>
        <taxon>Bacillota</taxon>
        <taxon>Clostridia</taxon>
        <taxon>Lachnospirales</taxon>
        <taxon>Lachnospiraceae</taxon>
        <taxon>Enterocloster</taxon>
    </lineage>
</organism>
<proteinExistence type="predicted"/>
<dbReference type="SUPFAM" id="SSF54534">
    <property type="entry name" value="FKBP-like"/>
    <property type="match status" value="1"/>
</dbReference>
<dbReference type="InterPro" id="IPR000297">
    <property type="entry name" value="PPIase_PpiC"/>
</dbReference>
<accession>A0A9D2PQA4</accession>
<evidence type="ECO:0000313" key="3">
    <source>
        <dbReference type="Proteomes" id="UP000823863"/>
    </source>
</evidence>